<dbReference type="EMBL" id="JAVRHZ010000002">
    <property type="protein sequence ID" value="MDT0555446.1"/>
    <property type="molecule type" value="Genomic_DNA"/>
</dbReference>
<accession>A0ABU2YC41</accession>
<dbReference type="Proteomes" id="UP001254488">
    <property type="component" value="Unassembled WGS sequence"/>
</dbReference>
<keyword evidence="1" id="KW-0732">Signal</keyword>
<evidence type="ECO:0000313" key="3">
    <source>
        <dbReference type="Proteomes" id="UP001254488"/>
    </source>
</evidence>
<sequence length="257" mass="29856">MKKVVLYLFLLCVTGISFAQQKAYDDGEWFKFRVHYGFVTAGYATLEVNKTTLNNKNVYHIKGYGKTTGMSRLFFKVEDNYQSYVGVNNDLPYRFIRKIDEGGYTKDIQIDFNHNTQIAKVNNKKNKEVDYVTFPKEAQDMVSAFYYLRNNLDINTIKPGETLDMDMFFDKENFKFRLKFLGEETIRTKFGKINCLKFRPYVSAGRVFKEKESLTVWVTNDENKMPVLIKADLAVGSLKASISEFKGLKHSFKIVVD</sequence>
<organism evidence="2 3">
    <name type="scientific">Patiriisocius hiemis</name>
    <dbReference type="NCBI Taxonomy" id="3075604"/>
    <lineage>
        <taxon>Bacteria</taxon>
        <taxon>Pseudomonadati</taxon>
        <taxon>Bacteroidota</taxon>
        <taxon>Flavobacteriia</taxon>
        <taxon>Flavobacteriales</taxon>
        <taxon>Flavobacteriaceae</taxon>
        <taxon>Patiriisocius</taxon>
    </lineage>
</organism>
<gene>
    <name evidence="2" type="ORF">RM538_05485</name>
</gene>
<proteinExistence type="predicted"/>
<name>A0ABU2YC41_9FLAO</name>
<keyword evidence="3" id="KW-1185">Reference proteome</keyword>
<comment type="caution">
    <text evidence="2">The sequence shown here is derived from an EMBL/GenBank/DDBJ whole genome shotgun (WGS) entry which is preliminary data.</text>
</comment>
<dbReference type="InterPro" id="IPR021457">
    <property type="entry name" value="DUF3108"/>
</dbReference>
<feature type="chain" id="PRO_5047101078" evidence="1">
    <location>
        <begin position="20"/>
        <end position="257"/>
    </location>
</feature>
<dbReference type="Pfam" id="PF11306">
    <property type="entry name" value="DUF3108"/>
    <property type="match status" value="1"/>
</dbReference>
<evidence type="ECO:0000256" key="1">
    <source>
        <dbReference type="SAM" id="SignalP"/>
    </source>
</evidence>
<dbReference type="RefSeq" id="WP_311332396.1">
    <property type="nucleotide sequence ID" value="NZ_JAVRHZ010000002.1"/>
</dbReference>
<reference evidence="2 3" key="1">
    <citation type="submission" date="2023-09" db="EMBL/GenBank/DDBJ databases">
        <authorList>
            <person name="Rey-Velasco X."/>
        </authorList>
    </citation>
    <scope>NUCLEOTIDE SEQUENCE [LARGE SCALE GENOMIC DNA]</scope>
    <source>
        <strain evidence="2 3">W242</strain>
    </source>
</reference>
<feature type="signal peptide" evidence="1">
    <location>
        <begin position="1"/>
        <end position="19"/>
    </location>
</feature>
<evidence type="ECO:0000313" key="2">
    <source>
        <dbReference type="EMBL" id="MDT0555446.1"/>
    </source>
</evidence>
<protein>
    <submittedName>
        <fullName evidence="2">DUF3108 domain-containing protein</fullName>
    </submittedName>
</protein>